<dbReference type="InParanoid" id="A0A1Z5JXB9"/>
<evidence type="ECO:0000256" key="11">
    <source>
        <dbReference type="SAM" id="Coils"/>
    </source>
</evidence>
<evidence type="ECO:0000256" key="7">
    <source>
        <dbReference type="ARBA" id="ARBA00022840"/>
    </source>
</evidence>
<dbReference type="InterPro" id="IPR024909">
    <property type="entry name" value="Cys-tRNA/MSH_ligase"/>
</dbReference>
<comment type="cofactor">
    <cofactor evidence="1">
        <name>Zn(2+)</name>
        <dbReference type="ChEBI" id="CHEBI:29105"/>
    </cofactor>
</comment>
<keyword evidence="7" id="KW-0067">ATP-binding</keyword>
<dbReference type="Pfam" id="PF01406">
    <property type="entry name" value="tRNA-synt_1e"/>
    <property type="match status" value="1"/>
</dbReference>
<dbReference type="NCBIfam" id="TIGR00435">
    <property type="entry name" value="cysS"/>
    <property type="match status" value="1"/>
</dbReference>
<feature type="coiled-coil region" evidence="11">
    <location>
        <begin position="148"/>
        <end position="182"/>
    </location>
</feature>
<evidence type="ECO:0000259" key="13">
    <source>
        <dbReference type="Pfam" id="PF01406"/>
    </source>
</evidence>
<evidence type="ECO:0000313" key="14">
    <source>
        <dbReference type="EMBL" id="GAX18549.1"/>
    </source>
</evidence>
<comment type="caution">
    <text evidence="14">The sequence shown here is derived from an EMBL/GenBank/DDBJ whole genome shotgun (WGS) entry which is preliminary data.</text>
</comment>
<keyword evidence="15" id="KW-1185">Reference proteome</keyword>
<dbReference type="InterPro" id="IPR014729">
    <property type="entry name" value="Rossmann-like_a/b/a_fold"/>
</dbReference>
<dbReference type="EC" id="6.1.1.16" evidence="2"/>
<dbReference type="GO" id="GO:0005524">
    <property type="term" value="F:ATP binding"/>
    <property type="evidence" value="ECO:0007669"/>
    <property type="project" value="UniProtKB-KW"/>
</dbReference>
<keyword evidence="8" id="KW-0648">Protein biosynthesis</keyword>
<keyword evidence="6" id="KW-0862">Zinc</keyword>
<dbReference type="GO" id="GO:0006423">
    <property type="term" value="P:cysteinyl-tRNA aminoacylation"/>
    <property type="evidence" value="ECO:0007669"/>
    <property type="project" value="InterPro"/>
</dbReference>
<evidence type="ECO:0000256" key="12">
    <source>
        <dbReference type="SAM" id="MobiDB-lite"/>
    </source>
</evidence>
<dbReference type="GO" id="GO:0005737">
    <property type="term" value="C:cytoplasm"/>
    <property type="evidence" value="ECO:0007669"/>
    <property type="project" value="TreeGrafter"/>
</dbReference>
<dbReference type="InterPro" id="IPR015803">
    <property type="entry name" value="Cys-tRNA-ligase"/>
</dbReference>
<dbReference type="Gene3D" id="3.40.50.620">
    <property type="entry name" value="HUPs"/>
    <property type="match status" value="2"/>
</dbReference>
<dbReference type="PRINTS" id="PR00983">
    <property type="entry name" value="TRNASYNTHCYS"/>
</dbReference>
<dbReference type="SUPFAM" id="SSF52374">
    <property type="entry name" value="Nucleotidylyl transferase"/>
    <property type="match status" value="1"/>
</dbReference>
<dbReference type="InterPro" id="IPR032678">
    <property type="entry name" value="tRNA-synt_1_cat_dom"/>
</dbReference>
<feature type="region of interest" description="Disordered" evidence="12">
    <location>
        <begin position="327"/>
        <end position="366"/>
    </location>
</feature>
<evidence type="ECO:0000256" key="6">
    <source>
        <dbReference type="ARBA" id="ARBA00022833"/>
    </source>
</evidence>
<proteinExistence type="inferred from homology"/>
<dbReference type="CDD" id="cd00672">
    <property type="entry name" value="CysRS_core"/>
    <property type="match status" value="1"/>
</dbReference>
<dbReference type="SUPFAM" id="SSF47323">
    <property type="entry name" value="Anticodon-binding domain of a subclass of class I aminoacyl-tRNA synthetases"/>
    <property type="match status" value="1"/>
</dbReference>
<sequence length="815" mass="90824">MSLSGAGKLGAPTCSFDPRRHAWYPPTVDTSTPLAQGHLMMNNTLTGSKQAFVPVDGRTVRWYTCGPTVYDSSHVGHARTYLSLDIMRRIMTDYFHYNVLYHVNITDIDDKIIMRARQNVLIENLIDDATKNGKLTLEEVKAMIGAAVVEASEKAEKKRQQIEEALTEATEKQDSRSRIEQEGLLDQQKLKVSNLASEKARIDAALKDSVISQDAKQLILVSKLVLADKLDAEKGHLVTDHSVFIKHARYYEKEFMEDMKALGIREPDVLTRVTEYMPQIIVFIEKIVQRNMAYESNGSVYLSLDAFQAAGHNYRKLSPAAAGTETSAAELAESEGALSSGSEKRNPNDFALWKSSKPGEPAWDSPWGPGRPGWHIECSAVASDILGENLDIHSGGEDLKFPHHDNELAQSEACLGACCGGGRSDECHQWVNYFTHTGHLHIEGLKMSKSLKNFVTIREALEKNSPRLLRILFLMQGWDQPMNYSQQTTDDARSKETTFKAFFRQVEALARGDYLADEVGWRMGEHDRELSHALLAAQKKVHESLLDNFNTKEAMLALLQVISQANVYLRIPDVKPAVLTLKSIAIYVTQILKVFGVVRGNDDFGFEMSGGDDAGGSSAVGPMIDALVSFRTKIRDEALSAVKNSKDDPTSAAKAIQAILETCDALRDEILPTVGIRLEDRPEGTLWNREDPATMMKELEEKKAREAELRKGKIEKKLVAKEKELAKLRDSLQVPDQMFRTDEFKEWDEMGIPTVNADGTPVGAGQIKKKKKAMEKQMKMYEELMSKADGNPQALLHATEAEVTKLQEELAALSI</sequence>
<feature type="compositionally biased region" description="Low complexity" evidence="12">
    <location>
        <begin position="327"/>
        <end position="341"/>
    </location>
</feature>
<dbReference type="AlphaFoldDB" id="A0A1Z5JXB9"/>
<dbReference type="Gene3D" id="1.20.120.1910">
    <property type="entry name" value="Cysteine-tRNA ligase, C-terminal anti-codon recognition domain"/>
    <property type="match status" value="1"/>
</dbReference>
<feature type="domain" description="tRNA synthetases class I catalytic" evidence="13">
    <location>
        <begin position="52"/>
        <end position="492"/>
    </location>
</feature>
<reference evidence="14 15" key="1">
    <citation type="journal article" date="2015" name="Plant Cell">
        <title>Oil accumulation by the oleaginous diatom Fistulifera solaris as revealed by the genome and transcriptome.</title>
        <authorList>
            <person name="Tanaka T."/>
            <person name="Maeda Y."/>
            <person name="Veluchamy A."/>
            <person name="Tanaka M."/>
            <person name="Abida H."/>
            <person name="Marechal E."/>
            <person name="Bowler C."/>
            <person name="Muto M."/>
            <person name="Sunaga Y."/>
            <person name="Tanaka M."/>
            <person name="Yoshino T."/>
            <person name="Taniguchi T."/>
            <person name="Fukuda Y."/>
            <person name="Nemoto M."/>
            <person name="Matsumoto M."/>
            <person name="Wong P.S."/>
            <person name="Aburatani S."/>
            <person name="Fujibuchi W."/>
        </authorList>
    </citation>
    <scope>NUCLEOTIDE SEQUENCE [LARGE SCALE GENOMIC DNA]</scope>
    <source>
        <strain evidence="14 15">JPCC DA0580</strain>
    </source>
</reference>
<evidence type="ECO:0000256" key="9">
    <source>
        <dbReference type="ARBA" id="ARBA00023146"/>
    </source>
</evidence>
<dbReference type="HAMAP" id="MF_00041">
    <property type="entry name" value="Cys_tRNA_synth"/>
    <property type="match status" value="1"/>
</dbReference>
<organism evidence="14 15">
    <name type="scientific">Fistulifera solaris</name>
    <name type="common">Oleaginous diatom</name>
    <dbReference type="NCBI Taxonomy" id="1519565"/>
    <lineage>
        <taxon>Eukaryota</taxon>
        <taxon>Sar</taxon>
        <taxon>Stramenopiles</taxon>
        <taxon>Ochrophyta</taxon>
        <taxon>Bacillariophyta</taxon>
        <taxon>Bacillariophyceae</taxon>
        <taxon>Bacillariophycidae</taxon>
        <taxon>Naviculales</taxon>
        <taxon>Naviculaceae</taxon>
        <taxon>Fistulifera</taxon>
    </lineage>
</organism>
<evidence type="ECO:0000256" key="3">
    <source>
        <dbReference type="ARBA" id="ARBA00022598"/>
    </source>
</evidence>
<evidence type="ECO:0000256" key="5">
    <source>
        <dbReference type="ARBA" id="ARBA00022741"/>
    </source>
</evidence>
<keyword evidence="5" id="KW-0547">Nucleotide-binding</keyword>
<dbReference type="PANTHER" id="PTHR10890:SF3">
    <property type="entry name" value="CYSTEINE--TRNA LIGASE, CYTOPLASMIC"/>
    <property type="match status" value="1"/>
</dbReference>
<evidence type="ECO:0000256" key="10">
    <source>
        <dbReference type="ARBA" id="ARBA00031499"/>
    </source>
</evidence>
<evidence type="ECO:0000256" key="4">
    <source>
        <dbReference type="ARBA" id="ARBA00022723"/>
    </source>
</evidence>
<keyword evidence="9 14" id="KW-0030">Aminoacyl-tRNA synthetase</keyword>
<dbReference type="PANTHER" id="PTHR10890">
    <property type="entry name" value="CYSTEINYL-TRNA SYNTHETASE"/>
    <property type="match status" value="1"/>
</dbReference>
<evidence type="ECO:0000313" key="15">
    <source>
        <dbReference type="Proteomes" id="UP000198406"/>
    </source>
</evidence>
<keyword evidence="11" id="KW-0175">Coiled coil</keyword>
<keyword evidence="4" id="KW-0479">Metal-binding</keyword>
<name>A0A1Z5JXB9_FISSO</name>
<evidence type="ECO:0000256" key="2">
    <source>
        <dbReference type="ARBA" id="ARBA00012832"/>
    </source>
</evidence>
<dbReference type="InterPro" id="IPR009080">
    <property type="entry name" value="tRNAsynth_Ia_anticodon-bd"/>
</dbReference>
<dbReference type="OrthoDB" id="438179at2759"/>
<accession>A0A1Z5JXB9</accession>
<gene>
    <name evidence="14" type="ORF">FisN_10Hh250</name>
</gene>
<protein>
    <recommendedName>
        <fullName evidence="2">cysteine--tRNA ligase</fullName>
        <ecNumber evidence="2">6.1.1.16</ecNumber>
    </recommendedName>
    <alternativeName>
        <fullName evidence="10">Cysteinyl-tRNA synthetase</fullName>
    </alternativeName>
</protein>
<keyword evidence="3 14" id="KW-0436">Ligase</keyword>
<feature type="coiled-coil region" evidence="11">
    <location>
        <begin position="696"/>
        <end position="731"/>
    </location>
</feature>
<dbReference type="EMBL" id="BDSP01000131">
    <property type="protein sequence ID" value="GAX18549.1"/>
    <property type="molecule type" value="Genomic_DNA"/>
</dbReference>
<dbReference type="FunCoup" id="A0A1Z5JXB9">
    <property type="interactions" value="932"/>
</dbReference>
<feature type="coiled-coil region" evidence="11">
    <location>
        <begin position="764"/>
        <end position="791"/>
    </location>
</feature>
<evidence type="ECO:0000256" key="8">
    <source>
        <dbReference type="ARBA" id="ARBA00022917"/>
    </source>
</evidence>
<evidence type="ECO:0000256" key="1">
    <source>
        <dbReference type="ARBA" id="ARBA00001947"/>
    </source>
</evidence>
<dbReference type="GO" id="GO:0046872">
    <property type="term" value="F:metal ion binding"/>
    <property type="evidence" value="ECO:0007669"/>
    <property type="project" value="UniProtKB-KW"/>
</dbReference>
<dbReference type="Proteomes" id="UP000198406">
    <property type="component" value="Unassembled WGS sequence"/>
</dbReference>
<dbReference type="GO" id="GO:0004817">
    <property type="term" value="F:cysteine-tRNA ligase activity"/>
    <property type="evidence" value="ECO:0007669"/>
    <property type="project" value="UniProtKB-EC"/>
</dbReference>